<evidence type="ECO:0000313" key="2">
    <source>
        <dbReference type="Proteomes" id="UP001595721"/>
    </source>
</evidence>
<protein>
    <submittedName>
        <fullName evidence="1">Uncharacterized protein</fullName>
    </submittedName>
</protein>
<comment type="caution">
    <text evidence="1">The sequence shown here is derived from an EMBL/GenBank/DDBJ whole genome shotgun (WGS) entry which is preliminary data.</text>
</comment>
<keyword evidence="2" id="KW-1185">Reference proteome</keyword>
<dbReference type="Proteomes" id="UP001595721">
    <property type="component" value="Unassembled WGS sequence"/>
</dbReference>
<gene>
    <name evidence="1" type="ORF">ACFOMH_18905</name>
</gene>
<name>A0ABV7R7D3_9RHOB</name>
<dbReference type="RefSeq" id="WP_377746441.1">
    <property type="nucleotide sequence ID" value="NZ_JBHRXJ010000021.1"/>
</dbReference>
<proteinExistence type="predicted"/>
<dbReference type="EMBL" id="JBHRXJ010000021">
    <property type="protein sequence ID" value="MFC3530244.1"/>
    <property type="molecule type" value="Genomic_DNA"/>
</dbReference>
<organism evidence="1 2">
    <name type="scientific">Paracoccus mangrovi</name>
    <dbReference type="NCBI Taxonomy" id="1715645"/>
    <lineage>
        <taxon>Bacteria</taxon>
        <taxon>Pseudomonadati</taxon>
        <taxon>Pseudomonadota</taxon>
        <taxon>Alphaproteobacteria</taxon>
        <taxon>Rhodobacterales</taxon>
        <taxon>Paracoccaceae</taxon>
        <taxon>Paracoccus</taxon>
    </lineage>
</organism>
<accession>A0ABV7R7D3</accession>
<sequence>MTWQLRDTPEDEPARCDTLDEARERAKHRAAAFGHPVLIYERSAFDGEKLIEEIQ</sequence>
<evidence type="ECO:0000313" key="1">
    <source>
        <dbReference type="EMBL" id="MFC3530244.1"/>
    </source>
</evidence>
<reference evidence="2" key="1">
    <citation type="journal article" date="2019" name="Int. J. Syst. Evol. Microbiol.">
        <title>The Global Catalogue of Microorganisms (GCM) 10K type strain sequencing project: providing services to taxonomists for standard genome sequencing and annotation.</title>
        <authorList>
            <consortium name="The Broad Institute Genomics Platform"/>
            <consortium name="The Broad Institute Genome Sequencing Center for Infectious Disease"/>
            <person name="Wu L."/>
            <person name="Ma J."/>
        </authorList>
    </citation>
    <scope>NUCLEOTIDE SEQUENCE [LARGE SCALE GENOMIC DNA]</scope>
    <source>
        <strain evidence="2">KCTC 42899</strain>
    </source>
</reference>